<feature type="repeat" description="ANK" evidence="2">
    <location>
        <begin position="1969"/>
        <end position="2001"/>
    </location>
</feature>
<feature type="repeat" description="ANK" evidence="2">
    <location>
        <begin position="1936"/>
        <end position="1968"/>
    </location>
</feature>
<feature type="region of interest" description="Disordered" evidence="3">
    <location>
        <begin position="940"/>
        <end position="1021"/>
    </location>
</feature>
<feature type="region of interest" description="Disordered" evidence="3">
    <location>
        <begin position="847"/>
        <end position="870"/>
    </location>
</feature>
<dbReference type="EMBL" id="FN648741">
    <property type="protein sequence ID" value="CBN77405.1"/>
    <property type="molecule type" value="Genomic_DNA"/>
</dbReference>
<feature type="region of interest" description="Disordered" evidence="3">
    <location>
        <begin position="211"/>
        <end position="283"/>
    </location>
</feature>
<feature type="compositionally biased region" description="Polar residues" evidence="3">
    <location>
        <begin position="847"/>
        <end position="859"/>
    </location>
</feature>
<dbReference type="STRING" id="2880.D8LPV0"/>
<feature type="region of interest" description="Disordered" evidence="3">
    <location>
        <begin position="608"/>
        <end position="643"/>
    </location>
</feature>
<dbReference type="OrthoDB" id="341259at2759"/>
<feature type="compositionally biased region" description="Gly residues" evidence="3">
    <location>
        <begin position="406"/>
        <end position="423"/>
    </location>
</feature>
<dbReference type="PROSITE" id="PS50088">
    <property type="entry name" value="ANK_REPEAT"/>
    <property type="match status" value="2"/>
</dbReference>
<keyword evidence="2" id="KW-0040">ANK repeat</keyword>
<dbReference type="InParanoid" id="D8LPV0"/>
<protein>
    <submittedName>
        <fullName evidence="4">Acyl-CoA-binding domain-containing protein 6</fullName>
    </submittedName>
</protein>
<dbReference type="EMBL" id="FN649738">
    <property type="protein sequence ID" value="CBN77405.1"/>
    <property type="molecule type" value="Genomic_DNA"/>
</dbReference>
<feature type="compositionally biased region" description="Pro residues" evidence="3">
    <location>
        <begin position="608"/>
        <end position="618"/>
    </location>
</feature>
<organism evidence="4 5">
    <name type="scientific">Ectocarpus siliculosus</name>
    <name type="common">Brown alga</name>
    <name type="synonym">Conferva siliculosa</name>
    <dbReference type="NCBI Taxonomy" id="2880"/>
    <lineage>
        <taxon>Eukaryota</taxon>
        <taxon>Sar</taxon>
        <taxon>Stramenopiles</taxon>
        <taxon>Ochrophyta</taxon>
        <taxon>PX clade</taxon>
        <taxon>Phaeophyceae</taxon>
        <taxon>Ectocarpales</taxon>
        <taxon>Ectocarpaceae</taxon>
        <taxon>Ectocarpus</taxon>
    </lineage>
</organism>
<feature type="compositionally biased region" description="Polar residues" evidence="3">
    <location>
        <begin position="480"/>
        <end position="508"/>
    </location>
</feature>
<feature type="compositionally biased region" description="Low complexity" evidence="3">
    <location>
        <begin position="1559"/>
        <end position="1574"/>
    </location>
</feature>
<feature type="region of interest" description="Disordered" evidence="3">
    <location>
        <begin position="406"/>
        <end position="448"/>
    </location>
</feature>
<feature type="region of interest" description="Disordered" evidence="3">
    <location>
        <begin position="96"/>
        <end position="139"/>
    </location>
</feature>
<feature type="compositionally biased region" description="Basic and acidic residues" evidence="3">
    <location>
        <begin position="1681"/>
        <end position="1705"/>
    </location>
</feature>
<dbReference type="InterPro" id="IPR002110">
    <property type="entry name" value="Ankyrin_rpt"/>
</dbReference>
<feature type="region of interest" description="Disordered" evidence="3">
    <location>
        <begin position="555"/>
        <end position="594"/>
    </location>
</feature>
<feature type="compositionally biased region" description="Polar residues" evidence="3">
    <location>
        <begin position="1799"/>
        <end position="1818"/>
    </location>
</feature>
<feature type="compositionally biased region" description="Basic and acidic residues" evidence="3">
    <location>
        <begin position="1658"/>
        <end position="1670"/>
    </location>
</feature>
<evidence type="ECO:0000313" key="4">
    <source>
        <dbReference type="EMBL" id="CBN77405.1"/>
    </source>
</evidence>
<dbReference type="PROSITE" id="PS50297">
    <property type="entry name" value="ANK_REP_REGION"/>
    <property type="match status" value="2"/>
</dbReference>
<evidence type="ECO:0000256" key="1">
    <source>
        <dbReference type="ARBA" id="ARBA00023121"/>
    </source>
</evidence>
<evidence type="ECO:0000256" key="2">
    <source>
        <dbReference type="PROSITE-ProRule" id="PRU00023"/>
    </source>
</evidence>
<dbReference type="Pfam" id="PF12796">
    <property type="entry name" value="Ank_2"/>
    <property type="match status" value="1"/>
</dbReference>
<dbReference type="GO" id="GO:0000062">
    <property type="term" value="F:fatty-acyl-CoA binding"/>
    <property type="evidence" value="ECO:0007669"/>
    <property type="project" value="TreeGrafter"/>
</dbReference>
<accession>D8LPV0</accession>
<evidence type="ECO:0000256" key="3">
    <source>
        <dbReference type="SAM" id="MobiDB-lite"/>
    </source>
</evidence>
<feature type="compositionally biased region" description="Basic and acidic residues" evidence="3">
    <location>
        <begin position="962"/>
        <end position="993"/>
    </location>
</feature>
<feature type="compositionally biased region" description="Gly residues" evidence="3">
    <location>
        <begin position="1604"/>
        <end position="1614"/>
    </location>
</feature>
<dbReference type="PANTHER" id="PTHR24119:SF0">
    <property type="entry name" value="ACYL-COA-BINDING DOMAIN-CONTAINING PROTEIN 6"/>
    <property type="match status" value="1"/>
</dbReference>
<gene>
    <name evidence="4" type="ORF">Esi_0053_0136</name>
</gene>
<keyword evidence="1" id="KW-0446">Lipid-binding</keyword>
<evidence type="ECO:0000313" key="5">
    <source>
        <dbReference type="Proteomes" id="UP000002630"/>
    </source>
</evidence>
<feature type="compositionally biased region" description="Basic residues" evidence="3">
    <location>
        <begin position="97"/>
        <end position="106"/>
    </location>
</feature>
<keyword evidence="5" id="KW-1185">Reference proteome</keyword>
<feature type="region of interest" description="Disordered" evidence="3">
    <location>
        <begin position="480"/>
        <end position="541"/>
    </location>
</feature>
<feature type="compositionally biased region" description="Basic residues" evidence="3">
    <location>
        <begin position="264"/>
        <end position="273"/>
    </location>
</feature>
<feature type="compositionally biased region" description="Acidic residues" evidence="3">
    <location>
        <begin position="1671"/>
        <end position="1680"/>
    </location>
</feature>
<proteinExistence type="predicted"/>
<dbReference type="InterPro" id="IPR036770">
    <property type="entry name" value="Ankyrin_rpt-contain_sf"/>
</dbReference>
<feature type="region of interest" description="Disordered" evidence="3">
    <location>
        <begin position="1559"/>
        <end position="1621"/>
    </location>
</feature>
<reference evidence="4 5" key="1">
    <citation type="journal article" date="2010" name="Nature">
        <title>The Ectocarpus genome and the independent evolution of multicellularity in brown algae.</title>
        <authorList>
            <person name="Cock J.M."/>
            <person name="Sterck L."/>
            <person name="Rouze P."/>
            <person name="Scornet D."/>
            <person name="Allen A.E."/>
            <person name="Amoutzias G."/>
            <person name="Anthouard V."/>
            <person name="Artiguenave F."/>
            <person name="Aury J.M."/>
            <person name="Badger J.H."/>
            <person name="Beszteri B."/>
            <person name="Billiau K."/>
            <person name="Bonnet E."/>
            <person name="Bothwell J.H."/>
            <person name="Bowler C."/>
            <person name="Boyen C."/>
            <person name="Brownlee C."/>
            <person name="Carrano C.J."/>
            <person name="Charrier B."/>
            <person name="Cho G.Y."/>
            <person name="Coelho S.M."/>
            <person name="Collen J."/>
            <person name="Corre E."/>
            <person name="Da Silva C."/>
            <person name="Delage L."/>
            <person name="Delaroque N."/>
            <person name="Dittami S.M."/>
            <person name="Doulbeau S."/>
            <person name="Elias M."/>
            <person name="Farnham G."/>
            <person name="Gachon C.M."/>
            <person name="Gschloessl B."/>
            <person name="Heesch S."/>
            <person name="Jabbari K."/>
            <person name="Jubin C."/>
            <person name="Kawai H."/>
            <person name="Kimura K."/>
            <person name="Kloareg B."/>
            <person name="Kupper F.C."/>
            <person name="Lang D."/>
            <person name="Le Bail A."/>
            <person name="Leblanc C."/>
            <person name="Lerouge P."/>
            <person name="Lohr M."/>
            <person name="Lopez P.J."/>
            <person name="Martens C."/>
            <person name="Maumus F."/>
            <person name="Michel G."/>
            <person name="Miranda-Saavedra D."/>
            <person name="Morales J."/>
            <person name="Moreau H."/>
            <person name="Motomura T."/>
            <person name="Nagasato C."/>
            <person name="Napoli C.A."/>
            <person name="Nelson D.R."/>
            <person name="Nyvall-Collen P."/>
            <person name="Peters A.F."/>
            <person name="Pommier C."/>
            <person name="Potin P."/>
            <person name="Poulain J."/>
            <person name="Quesneville H."/>
            <person name="Read B."/>
            <person name="Rensing S.A."/>
            <person name="Ritter A."/>
            <person name="Rousvoal S."/>
            <person name="Samanta M."/>
            <person name="Samson G."/>
            <person name="Schroeder D.C."/>
            <person name="Segurens B."/>
            <person name="Strittmatter M."/>
            <person name="Tonon T."/>
            <person name="Tregear J.W."/>
            <person name="Valentin K."/>
            <person name="von Dassow P."/>
            <person name="Yamagishi T."/>
            <person name="Van de Peer Y."/>
            <person name="Wincker P."/>
        </authorList>
    </citation>
    <scope>NUCLEOTIDE SEQUENCE [LARGE SCALE GENOMIC DNA]</scope>
    <source>
        <strain evidence="5">Ec32 / CCAP1310/4</strain>
    </source>
</reference>
<dbReference type="SMART" id="SM00248">
    <property type="entry name" value="ANK"/>
    <property type="match status" value="2"/>
</dbReference>
<dbReference type="Gene3D" id="1.25.40.20">
    <property type="entry name" value="Ankyrin repeat-containing domain"/>
    <property type="match status" value="1"/>
</dbReference>
<dbReference type="eggNOG" id="ENOG502S7JB">
    <property type="taxonomic scope" value="Eukaryota"/>
</dbReference>
<dbReference type="PANTHER" id="PTHR24119">
    <property type="entry name" value="ACYL-COA-BINDING DOMAIN-CONTAINING PROTEIN 6"/>
    <property type="match status" value="1"/>
</dbReference>
<dbReference type="Proteomes" id="UP000002630">
    <property type="component" value="Linkage Group LG13"/>
</dbReference>
<name>D8LPV0_ECTSI</name>
<sequence>MTSVLGSKTTTAHDDTREFIRGLEMTARKVLTNANKKRMQELQRQQNLARRLGTNADVDPPKKFVIEVPPETEEWGDQLASKTMEIAPSGMVVGVRATRRPSRHRRLDGSEAAGSSFPALSEGGTNAAEGSDAGGRAGMAGRRLPQISRRAGGLTLSAPGAGQARSGTGDGGEGSAANGAKGMTRTVVPVAKIDGRLTVSPLFSVSMAELTKPPRRASNQDDDPLAGAGGGGEDEEEAGGIANMRVVNASKVIGKGRSAGKSPHATRKPKRVKGAAETEGQGVTSWSSDDLRVKYRAEREREEAYQAFRLEEQVSEALEKDYGQVVAVPEVDRHPLYVAYYNQLERENTRCLLRASARNKMKRFITDVHTVWLTNLAHHPEFRRMVRGAAVSQEEGGIGAVDGGGVLSGGGDGGGGGGGGGHSYGNEIDQLEATTPGANPSRRGLDGGRDSVAIAASQSQIQSVQPKRAFRGAFFYSGAAQDSSSWPGQLTSETATSSNQLEGQQSAGTRGGATQLAAHNSLTDDGAEGGDSPELPPAPHASPALAVLASERRRLATVSTGGAGSTRRRSVGGGGGGASRRRSATGGGGDAGSWLDMSTRVLRVLRFAPPPPPLPPPGMEFTPGEDGGPADYTDLEPPDKSDGTLVATAREDHRGDKTGLIDQAGLASQGQPSRPPPPPEATWMISSYHPYDGSETRVMVGDVAVAKVVGDALSAHGPLSTAGMSLSSPGAVDAASASSKQKRGEVESGRATIPSGIESAEKGGLGRLLVLRKGVRVPVLDDHGGVTRKVLSIVELRLRLGSVSSMLLSSHLQSILASLRDTISFCPSPTDRHVPSMLRIRSNTKNKTQVFASSASSEGGKTPPSVADTPIEDGAKVAAMTAGNVLLEVIAYPAGLSAAPEMDGRQEGRESLRREGRRRVILTAESLWQRRRWRRSLRPGAALPWDEPPPEGRPTSWLPRPGKHDDDGSPPIEERRNAARQQAEREGEEERWPVPESIQGGEGATASEGGDGDAVREKSAHQQALDDLVDMVAFGPHPEKTDECQGLSSMAMPLVLVPAQSFGPEGQREAVVVPGRESAPGCSATSMAVDGLAVALLAQESRAEILLSLVRLGSSGGRGRSSAISVEGIPSTSITPDNAEQSLAETWEEEADRVEPLSMRVSGRRGHSREVPGTCNIGKMGVTFHYPQASERTRAVASFFRDASKSSSDSVMVVVALALDTPKLTPLVIAWEREPFEPEPAPDEDALDVVPRVMIPPGVVLEEGVVSDLGGHIAPDAIILTKAEKKVDFSPPEALAGDRRGGGGAAVKRSRKARKEQEWVRHRRDWEEVDEKGFRRYAVYQLLEPDGYMQTLGFGVTKRAALPNTAAVCGRSTFHSEQRCTEQLCRQRTAKDYAYVSANDQHRGPSDPGSYSVSCKHERMAALLRTGLERYNAEMARVAVERERQAKDAALQAKVEIGKARLADRRAREDAATRSLARKTDAQHLKISAGADRSRHKWELRMQDSHIVETRGSWEQRKDLGGSVFYFCKSEEGLPEPFSWDPPECWGESDPSVLALEGAAAAEGESSLGGESSTGPGGSLAPEGPLAEQLSSSLRTLGFDPDQSGGGYTNNGGGHDGDATPRQLTEEEQLSLAVTRLAGNEKLLEALAWRLGIPLADVRPDGREPPLARDDQEDEEELDENREQIELGEHDDASDSEGERGDTRESPGPLPQDHTDLRRMRVAERRRKAQADRGHGHKQPKHSIVPRLPLTDESQGGRAVGLEGEIGGLGWRRLARADLGQKFLERVVNPRMEGPSPEAVNTSPKPRPSSTTDPSNATKRSEDWSVPVEAMFVGDVVAEHARILHEAERRMKKEELVDDSSSAAFDAAKFAANGPQEFTTIERRLMALAEDDGRNKEEIEEEENKAKAVIAAKTGNLSELEGLLYENVPPDTKDSNGNTLLLLAAQQGNKRIAKFLLRKGATMNLQNMDGHTVLHFCYSHGHQDLANYLKTKGADDSLLNSEGLTCYEGLQADRVANI</sequence>
<feature type="region of interest" description="Disordered" evidence="3">
    <location>
        <begin position="1788"/>
        <end position="1823"/>
    </location>
</feature>
<feature type="region of interest" description="Disordered" evidence="3">
    <location>
        <begin position="1656"/>
        <end position="1759"/>
    </location>
</feature>
<dbReference type="SUPFAM" id="SSF48403">
    <property type="entry name" value="Ankyrin repeat"/>
    <property type="match status" value="1"/>
</dbReference>
<feature type="region of interest" description="Disordered" evidence="3">
    <location>
        <begin position="153"/>
        <end position="180"/>
    </location>
</feature>
<feature type="compositionally biased region" description="Basic and acidic residues" evidence="3">
    <location>
        <begin position="1713"/>
        <end position="1734"/>
    </location>
</feature>